<dbReference type="EMBL" id="JOJR01000232">
    <property type="protein sequence ID" value="RCN41548.1"/>
    <property type="molecule type" value="Genomic_DNA"/>
</dbReference>
<dbReference type="OrthoDB" id="10528299at2759"/>
<evidence type="ECO:0000313" key="4">
    <source>
        <dbReference type="Proteomes" id="UP000252519"/>
    </source>
</evidence>
<accession>A0A368GCX3</accession>
<organism evidence="3 4">
    <name type="scientific">Ancylostoma caninum</name>
    <name type="common">Dog hookworm</name>
    <dbReference type="NCBI Taxonomy" id="29170"/>
    <lineage>
        <taxon>Eukaryota</taxon>
        <taxon>Metazoa</taxon>
        <taxon>Ecdysozoa</taxon>
        <taxon>Nematoda</taxon>
        <taxon>Chromadorea</taxon>
        <taxon>Rhabditida</taxon>
        <taxon>Rhabditina</taxon>
        <taxon>Rhabditomorpha</taxon>
        <taxon>Strongyloidea</taxon>
        <taxon>Ancylostomatidae</taxon>
        <taxon>Ancylostomatinae</taxon>
        <taxon>Ancylostoma</taxon>
    </lineage>
</organism>
<keyword evidence="4" id="KW-1185">Reference proteome</keyword>
<reference evidence="3 4" key="1">
    <citation type="submission" date="2014-10" db="EMBL/GenBank/DDBJ databases">
        <title>Draft genome of the hookworm Ancylostoma caninum.</title>
        <authorList>
            <person name="Mitreva M."/>
        </authorList>
    </citation>
    <scope>NUCLEOTIDE SEQUENCE [LARGE SCALE GENOMIC DNA]</scope>
    <source>
        <strain evidence="3 4">Baltimore</strain>
    </source>
</reference>
<keyword evidence="2" id="KW-1133">Transmembrane helix</keyword>
<evidence type="ECO:0000256" key="2">
    <source>
        <dbReference type="SAM" id="Phobius"/>
    </source>
</evidence>
<dbReference type="STRING" id="29170.A0A368GCX3"/>
<gene>
    <name evidence="3" type="ORF">ANCCAN_12488</name>
</gene>
<dbReference type="AlphaFoldDB" id="A0A368GCX3"/>
<keyword evidence="2" id="KW-0812">Transmembrane</keyword>
<name>A0A368GCX3_ANCCA</name>
<feature type="region of interest" description="Disordered" evidence="1">
    <location>
        <begin position="63"/>
        <end position="94"/>
    </location>
</feature>
<evidence type="ECO:0000313" key="3">
    <source>
        <dbReference type="EMBL" id="RCN41548.1"/>
    </source>
</evidence>
<protein>
    <submittedName>
        <fullName evidence="3">Uncharacterized protein</fullName>
    </submittedName>
</protein>
<keyword evidence="2" id="KW-0472">Membrane</keyword>
<dbReference type="Proteomes" id="UP000252519">
    <property type="component" value="Unassembled WGS sequence"/>
</dbReference>
<evidence type="ECO:0000256" key="1">
    <source>
        <dbReference type="SAM" id="MobiDB-lite"/>
    </source>
</evidence>
<sequence length="119" mass="12493">MAGPEQMQFEGGEKTLVKGTARWWRGRTSLERILMAAVVLLVLLSAVLLAVILNMDRREFTKLTSSSPELPPGSSSTPAPTPSTTTPPSEPPVCTTTGCVRAANAIVGVLSDASSAMSH</sequence>
<proteinExistence type="predicted"/>
<feature type="transmembrane region" description="Helical" evidence="2">
    <location>
        <begin position="33"/>
        <end position="53"/>
    </location>
</feature>
<comment type="caution">
    <text evidence="3">The sequence shown here is derived from an EMBL/GenBank/DDBJ whole genome shotgun (WGS) entry which is preliminary data.</text>
</comment>